<protein>
    <submittedName>
        <fullName evidence="1">Uncharacterized protein</fullName>
    </submittedName>
</protein>
<proteinExistence type="predicted"/>
<organism evidence="1 2">
    <name type="scientific">Thecamonas trahens ATCC 50062</name>
    <dbReference type="NCBI Taxonomy" id="461836"/>
    <lineage>
        <taxon>Eukaryota</taxon>
        <taxon>Apusozoa</taxon>
        <taxon>Apusomonadida</taxon>
        <taxon>Apusomonadidae</taxon>
        <taxon>Thecamonas</taxon>
    </lineage>
</organism>
<reference evidence="1 2" key="1">
    <citation type="submission" date="2010-05" db="EMBL/GenBank/DDBJ databases">
        <title>The Genome Sequence of Thecamonas trahens ATCC 50062.</title>
        <authorList>
            <consortium name="The Broad Institute Genome Sequencing Platform"/>
            <person name="Russ C."/>
            <person name="Cuomo C."/>
            <person name="Shea T."/>
            <person name="Young S.K."/>
            <person name="Zeng Q."/>
            <person name="Koehrsen M."/>
            <person name="Haas B."/>
            <person name="Borodovsky M."/>
            <person name="Guigo R."/>
            <person name="Alvarado L."/>
            <person name="Berlin A."/>
            <person name="Bochicchio J."/>
            <person name="Borenstein D."/>
            <person name="Chapman S."/>
            <person name="Chen Z."/>
            <person name="Freedman E."/>
            <person name="Gellesch M."/>
            <person name="Goldberg J."/>
            <person name="Griggs A."/>
            <person name="Gujja S."/>
            <person name="Heilman E."/>
            <person name="Heiman D."/>
            <person name="Hepburn T."/>
            <person name="Howarth C."/>
            <person name="Jen D."/>
            <person name="Larson L."/>
            <person name="Mehta T."/>
            <person name="Park D."/>
            <person name="Pearson M."/>
            <person name="Roberts A."/>
            <person name="Saif S."/>
            <person name="Shenoy N."/>
            <person name="Sisk P."/>
            <person name="Stolte C."/>
            <person name="Sykes S."/>
            <person name="Thomson T."/>
            <person name="Walk T."/>
            <person name="White J."/>
            <person name="Yandava C."/>
            <person name="Burger G."/>
            <person name="Gray M.W."/>
            <person name="Holland P.W.H."/>
            <person name="King N."/>
            <person name="Lang F.B.F."/>
            <person name="Roger A.J."/>
            <person name="Ruiz-Trillo I."/>
            <person name="Lander E."/>
            <person name="Nusbaum C."/>
        </authorList>
    </citation>
    <scope>NUCLEOTIDE SEQUENCE [LARGE SCALE GENOMIC DNA]</scope>
    <source>
        <strain evidence="1 2">ATCC 50062</strain>
    </source>
</reference>
<dbReference type="GeneID" id="25565109"/>
<dbReference type="Proteomes" id="UP000054408">
    <property type="component" value="Unassembled WGS sequence"/>
</dbReference>
<gene>
    <name evidence="1" type="ORF">AMSG_05777</name>
</gene>
<evidence type="ECO:0000313" key="2">
    <source>
        <dbReference type="Proteomes" id="UP000054408"/>
    </source>
</evidence>
<keyword evidence="2" id="KW-1185">Reference proteome</keyword>
<dbReference type="AlphaFoldDB" id="A0A0L0DCQ3"/>
<name>A0A0L0DCQ3_THETB</name>
<sequence>MLKVKVMPILQKSVDVGSTAITVEVLDKILASVEKEEDASDCDLCKKDEYHRPMEHWCHSLCRVENSYLRGLLVSPDASTQLLKFAAAIVMLTLKTNSLKSTTKGHNARVGHVKKYLPWYICKVWRKLYGKRAASTPSPDAPPPKRHKSLTP</sequence>
<dbReference type="EMBL" id="GL349459">
    <property type="protein sequence ID" value="KNC50020.1"/>
    <property type="molecule type" value="Genomic_DNA"/>
</dbReference>
<evidence type="ECO:0000313" key="1">
    <source>
        <dbReference type="EMBL" id="KNC50020.1"/>
    </source>
</evidence>
<accession>A0A0L0DCQ3</accession>
<dbReference type="RefSeq" id="XP_013757187.1">
    <property type="nucleotide sequence ID" value="XM_013901733.1"/>
</dbReference>